<dbReference type="PROSITE" id="PS51125">
    <property type="entry name" value="NHL"/>
    <property type="match status" value="1"/>
</dbReference>
<dbReference type="InterPro" id="IPR011042">
    <property type="entry name" value="6-blade_b-propeller_TolB-like"/>
</dbReference>
<keyword evidence="1" id="KW-0677">Repeat</keyword>
<evidence type="ECO:0000256" key="1">
    <source>
        <dbReference type="ARBA" id="ARBA00022737"/>
    </source>
</evidence>
<keyword evidence="4" id="KW-1185">Reference proteome</keyword>
<dbReference type="GO" id="GO:0008270">
    <property type="term" value="F:zinc ion binding"/>
    <property type="evidence" value="ECO:0007669"/>
    <property type="project" value="UniProtKB-KW"/>
</dbReference>
<name>A0AAV7JXW3_9METZ</name>
<dbReference type="Proteomes" id="UP001165289">
    <property type="component" value="Unassembled WGS sequence"/>
</dbReference>
<evidence type="ECO:0000256" key="2">
    <source>
        <dbReference type="PROSITE-ProRule" id="PRU00504"/>
    </source>
</evidence>
<dbReference type="AlphaFoldDB" id="A0AAV7JXW3"/>
<comment type="caution">
    <text evidence="3">The sequence shown here is derived from an EMBL/GenBank/DDBJ whole genome shotgun (WGS) entry which is preliminary data.</text>
</comment>
<evidence type="ECO:0000313" key="3">
    <source>
        <dbReference type="EMBL" id="KAI6653551.1"/>
    </source>
</evidence>
<dbReference type="Gene3D" id="2.120.10.30">
    <property type="entry name" value="TolB, C-terminal domain"/>
    <property type="match status" value="2"/>
</dbReference>
<dbReference type="PANTHER" id="PTHR24104">
    <property type="entry name" value="E3 UBIQUITIN-PROTEIN LIGASE NHLRC1-RELATED"/>
    <property type="match status" value="1"/>
</dbReference>
<proteinExistence type="predicted"/>
<gene>
    <name evidence="3" type="ORF">LOD99_3446</name>
</gene>
<reference evidence="3 4" key="1">
    <citation type="journal article" date="2023" name="BMC Biol.">
        <title>The compact genome of the sponge Oopsacas minuta (Hexactinellida) is lacking key metazoan core genes.</title>
        <authorList>
            <person name="Santini S."/>
            <person name="Schenkelaars Q."/>
            <person name="Jourda C."/>
            <person name="Duchesne M."/>
            <person name="Belahbib H."/>
            <person name="Rocher C."/>
            <person name="Selva M."/>
            <person name="Riesgo A."/>
            <person name="Vervoort M."/>
            <person name="Leys S.P."/>
            <person name="Kodjabachian L."/>
            <person name="Le Bivic A."/>
            <person name="Borchiellini C."/>
            <person name="Claverie J.M."/>
            <person name="Renard E."/>
        </authorList>
    </citation>
    <scope>NUCLEOTIDE SEQUENCE [LARGE SCALE GENOMIC DNA]</scope>
    <source>
        <strain evidence="3">SPO-2</strain>
    </source>
</reference>
<feature type="repeat" description="NHL" evidence="2">
    <location>
        <begin position="1"/>
        <end position="44"/>
    </location>
</feature>
<protein>
    <submittedName>
        <fullName evidence="3">PEP-CTERM domain protein</fullName>
    </submittedName>
</protein>
<dbReference type="PANTHER" id="PTHR24104:SF25">
    <property type="entry name" value="PROTEIN LIN-41"/>
    <property type="match status" value="1"/>
</dbReference>
<dbReference type="SUPFAM" id="SSF101898">
    <property type="entry name" value="NHL repeat"/>
    <property type="match status" value="1"/>
</dbReference>
<organism evidence="3 4">
    <name type="scientific">Oopsacas minuta</name>
    <dbReference type="NCBI Taxonomy" id="111878"/>
    <lineage>
        <taxon>Eukaryota</taxon>
        <taxon>Metazoa</taxon>
        <taxon>Porifera</taxon>
        <taxon>Hexactinellida</taxon>
        <taxon>Hexasterophora</taxon>
        <taxon>Lyssacinosida</taxon>
        <taxon>Leucopsacidae</taxon>
        <taxon>Oopsacas</taxon>
    </lineage>
</organism>
<dbReference type="InterPro" id="IPR001258">
    <property type="entry name" value="NHL_repeat"/>
</dbReference>
<sequence>MQVGKHGSAPCEFDHPRAMRIDKLTGHVYIIDTNNSRIQVWDENLDYLTQFGKGILHYPRAITIIDGNIFVTDFFKDFLYKFSLPNYVLIKSKLQDKPLPKLHNPTAIDDENNELFVLEADKRRILVFTENLEFLRSLAKGVINVAFDLQVKQGIIHVLEVDTNLIQLLNSQNGQLIASVLTNHNSMSFYNACHFSLNPETNQYYITDWKLNKVKIISGTGAFIRIIDTSYYQCLQPRGIVSYPNKDIIITFQEGKNALAKLPTVFSTD</sequence>
<dbReference type="EMBL" id="JAKMXF010000266">
    <property type="protein sequence ID" value="KAI6653551.1"/>
    <property type="molecule type" value="Genomic_DNA"/>
</dbReference>
<evidence type="ECO:0000313" key="4">
    <source>
        <dbReference type="Proteomes" id="UP001165289"/>
    </source>
</evidence>
<accession>A0AAV7JXW3</accession>
<dbReference type="InterPro" id="IPR050952">
    <property type="entry name" value="TRIM-NHL_E3_ligases"/>
</dbReference>